<evidence type="ECO:0000256" key="2">
    <source>
        <dbReference type="PROSITE-ProRule" id="PRU00108"/>
    </source>
</evidence>
<accession>A0A6N2ND18</accession>
<evidence type="ECO:0000256" key="1">
    <source>
        <dbReference type="ARBA" id="ARBA00004123"/>
    </source>
</evidence>
<feature type="DNA-binding region" description="Homeobox" evidence="2">
    <location>
        <begin position="15"/>
        <end position="78"/>
    </location>
</feature>
<dbReference type="InterPro" id="IPR009057">
    <property type="entry name" value="Homeodomain-like_sf"/>
</dbReference>
<dbReference type="PANTHER" id="PTHR33827">
    <property type="entry name" value="PROTEIN SAWADEE HOMEODOMAIN HOMOLOG 2"/>
    <property type="match status" value="1"/>
</dbReference>
<dbReference type="SUPFAM" id="SSF46689">
    <property type="entry name" value="Homeodomain-like"/>
    <property type="match status" value="1"/>
</dbReference>
<keyword evidence="2" id="KW-0371">Homeobox</keyword>
<dbReference type="EMBL" id="CAADRP010002240">
    <property type="protein sequence ID" value="VFU64032.1"/>
    <property type="molecule type" value="Genomic_DNA"/>
</dbReference>
<dbReference type="GO" id="GO:0003682">
    <property type="term" value="F:chromatin binding"/>
    <property type="evidence" value="ECO:0007669"/>
    <property type="project" value="InterPro"/>
</dbReference>
<sequence length="380" mass="42343">MGRPPSNGGPSFRFMQYEVTEMDAILQEYHNTMPAREVLVSLADKFSESPERKGKIQVQMKQVWNWFQNRRYAIRAKSNKAPMKLNITPMPRDDSAVARSVPQQVASPIPDAVPATTSASSAAGAGRATSENSYMEFESKSARDGAWDYLIDFNFVTFFARYDVGTFLSHRYLDRGDPEVLVRFAGFGPDEDEWLNVCKHVRQRSLPCEASECVAVLPGDLILCFQEGKDQALYFDAHVLDAQRRRHDVRGCRCRFLVRYDHDQSEEIVPLRKICRRPETDYRLLQLHAANDSAATDQQKTRVDTSKANTPRVAVSATETMQHNTGVADPISQANVSQPAKTINEAETLSAANPGNPSLISTAVFPMVTASGPGEKHVGN</sequence>
<keyword evidence="2" id="KW-0539">Nucleus</keyword>
<proteinExistence type="predicted"/>
<organism evidence="4">
    <name type="scientific">Salix viminalis</name>
    <name type="common">Common osier</name>
    <name type="synonym">Basket willow</name>
    <dbReference type="NCBI Taxonomy" id="40686"/>
    <lineage>
        <taxon>Eukaryota</taxon>
        <taxon>Viridiplantae</taxon>
        <taxon>Streptophyta</taxon>
        <taxon>Embryophyta</taxon>
        <taxon>Tracheophyta</taxon>
        <taxon>Spermatophyta</taxon>
        <taxon>Magnoliopsida</taxon>
        <taxon>eudicotyledons</taxon>
        <taxon>Gunneridae</taxon>
        <taxon>Pentapetalae</taxon>
        <taxon>rosids</taxon>
        <taxon>fabids</taxon>
        <taxon>Malpighiales</taxon>
        <taxon>Salicaceae</taxon>
        <taxon>Saliceae</taxon>
        <taxon>Salix</taxon>
    </lineage>
</organism>
<dbReference type="GO" id="GO:0005634">
    <property type="term" value="C:nucleus"/>
    <property type="evidence" value="ECO:0007669"/>
    <property type="project" value="UniProtKB-SubCell"/>
</dbReference>
<dbReference type="GO" id="GO:0003677">
    <property type="term" value="F:DNA binding"/>
    <property type="evidence" value="ECO:0007669"/>
    <property type="project" value="UniProtKB-UniRule"/>
</dbReference>
<keyword evidence="2" id="KW-0238">DNA-binding</keyword>
<comment type="subcellular location">
    <subcellularLocation>
        <location evidence="1 2">Nucleus</location>
    </subcellularLocation>
</comment>
<dbReference type="Gene3D" id="2.40.50.40">
    <property type="match status" value="1"/>
</dbReference>
<feature type="domain" description="Homeobox" evidence="3">
    <location>
        <begin position="13"/>
        <end position="77"/>
    </location>
</feature>
<dbReference type="PANTHER" id="PTHR33827:SF7">
    <property type="entry name" value="PROTEIN SAWADEE HOMEODOMAIN HOMOLOG 2"/>
    <property type="match status" value="1"/>
</dbReference>
<dbReference type="Gene3D" id="2.30.30.140">
    <property type="match status" value="1"/>
</dbReference>
<name>A0A6N2ND18_SALVM</name>
<dbReference type="PROSITE" id="PS50071">
    <property type="entry name" value="HOMEOBOX_2"/>
    <property type="match status" value="1"/>
</dbReference>
<protein>
    <recommendedName>
        <fullName evidence="3">Homeobox domain-containing protein</fullName>
    </recommendedName>
</protein>
<dbReference type="Pfam" id="PF16719">
    <property type="entry name" value="SAWADEE"/>
    <property type="match status" value="1"/>
</dbReference>
<evidence type="ECO:0000313" key="4">
    <source>
        <dbReference type="EMBL" id="VFU64032.1"/>
    </source>
</evidence>
<evidence type="ECO:0000259" key="3">
    <source>
        <dbReference type="PROSITE" id="PS50071"/>
    </source>
</evidence>
<dbReference type="CDD" id="cd00086">
    <property type="entry name" value="homeodomain"/>
    <property type="match status" value="1"/>
</dbReference>
<dbReference type="InterPro" id="IPR001356">
    <property type="entry name" value="HD"/>
</dbReference>
<gene>
    <name evidence="4" type="ORF">SVIM_LOCUS489636</name>
</gene>
<dbReference type="InterPro" id="IPR032001">
    <property type="entry name" value="SAWADEE_dom"/>
</dbReference>
<reference evidence="4" key="1">
    <citation type="submission" date="2019-03" db="EMBL/GenBank/DDBJ databases">
        <authorList>
            <person name="Mank J."/>
            <person name="Almeida P."/>
        </authorList>
    </citation>
    <scope>NUCLEOTIDE SEQUENCE</scope>
    <source>
        <strain evidence="4">78183</strain>
    </source>
</reference>
<dbReference type="AlphaFoldDB" id="A0A6N2ND18"/>
<dbReference type="InterPro" id="IPR039276">
    <property type="entry name" value="SHH1/2"/>
</dbReference>